<name>A0A6G1QTK7_CHAAH</name>
<proteinExistence type="predicted"/>
<dbReference type="EMBL" id="CM015733">
    <property type="protein sequence ID" value="KAF3705548.1"/>
    <property type="molecule type" value="Genomic_DNA"/>
</dbReference>
<accession>A0A6G1QTK7</accession>
<keyword evidence="2" id="KW-1185">Reference proteome</keyword>
<evidence type="ECO:0000313" key="2">
    <source>
        <dbReference type="Proteomes" id="UP000503349"/>
    </source>
</evidence>
<protein>
    <submittedName>
        <fullName evidence="1">Uncharacterized protein</fullName>
    </submittedName>
</protein>
<dbReference type="AlphaFoldDB" id="A0A6G1QTK7"/>
<dbReference type="Proteomes" id="UP000503349">
    <property type="component" value="Chromosome 22"/>
</dbReference>
<evidence type="ECO:0000313" key="1">
    <source>
        <dbReference type="EMBL" id="KAF3705548.1"/>
    </source>
</evidence>
<organism evidence="1 2">
    <name type="scientific">Channa argus</name>
    <name type="common">Northern snakehead</name>
    <name type="synonym">Ophicephalus argus</name>
    <dbReference type="NCBI Taxonomy" id="215402"/>
    <lineage>
        <taxon>Eukaryota</taxon>
        <taxon>Metazoa</taxon>
        <taxon>Chordata</taxon>
        <taxon>Craniata</taxon>
        <taxon>Vertebrata</taxon>
        <taxon>Euteleostomi</taxon>
        <taxon>Actinopterygii</taxon>
        <taxon>Neopterygii</taxon>
        <taxon>Teleostei</taxon>
        <taxon>Neoteleostei</taxon>
        <taxon>Acanthomorphata</taxon>
        <taxon>Anabantaria</taxon>
        <taxon>Anabantiformes</taxon>
        <taxon>Channoidei</taxon>
        <taxon>Channidae</taxon>
        <taxon>Channa</taxon>
    </lineage>
</organism>
<reference evidence="1 2" key="1">
    <citation type="submission" date="2019-02" db="EMBL/GenBank/DDBJ databases">
        <title>Opniocepnalus argus genome.</title>
        <authorList>
            <person name="Zhou C."/>
            <person name="Xiao S."/>
        </authorList>
    </citation>
    <scope>NUCLEOTIDE SEQUENCE [LARGE SCALE GENOMIC DNA]</scope>
    <source>
        <strain evidence="1">OARG1902GOOAL</strain>
        <tissue evidence="1">Muscle</tissue>
    </source>
</reference>
<reference evidence="2" key="2">
    <citation type="submission" date="2019-02" db="EMBL/GenBank/DDBJ databases">
        <title>Opniocepnalus argus Var Kimnra genome.</title>
        <authorList>
            <person name="Zhou C."/>
            <person name="Xiao S."/>
        </authorList>
    </citation>
    <scope>NUCLEOTIDE SEQUENCE [LARGE SCALE GENOMIC DNA]</scope>
</reference>
<gene>
    <name evidence="1" type="ORF">EXN66_Car021239</name>
</gene>
<sequence length="74" mass="8736">MAHFNLKGLERTVSFNREKKRCLNVHCSRLAVFIYDPRAVIRALIYTRAEEQKEKQEESKLHDAVWRIIEPVGP</sequence>